<keyword evidence="3" id="KW-0677">Repeat</keyword>
<evidence type="ECO:0000256" key="1">
    <source>
        <dbReference type="ARBA" id="ARBA00022679"/>
    </source>
</evidence>
<dbReference type="PROSITE" id="PS00518">
    <property type="entry name" value="ZF_RING_1"/>
    <property type="match status" value="1"/>
</dbReference>
<dbReference type="FunFam" id="3.30.40.10:FF:000358">
    <property type="entry name" value="RBR-type E3 ubiquitin transferase"/>
    <property type="match status" value="1"/>
</dbReference>
<name>A0A368PQ19_SETIT</name>
<feature type="domain" description="RING-type" evidence="7">
    <location>
        <begin position="36"/>
        <end position="188"/>
    </location>
</feature>
<dbReference type="SUPFAM" id="SSF57850">
    <property type="entry name" value="RING/U-box"/>
    <property type="match status" value="1"/>
</dbReference>
<keyword evidence="2" id="KW-0479">Metal-binding</keyword>
<dbReference type="AlphaFoldDB" id="A0A368PQ19"/>
<dbReference type="InterPro" id="IPR013083">
    <property type="entry name" value="Znf_RING/FYVE/PHD"/>
</dbReference>
<evidence type="ECO:0000256" key="3">
    <source>
        <dbReference type="ARBA" id="ARBA00022737"/>
    </source>
</evidence>
<dbReference type="InterPro" id="IPR044066">
    <property type="entry name" value="TRIAD_supradom"/>
</dbReference>
<dbReference type="GO" id="GO:0008270">
    <property type="term" value="F:zinc ion binding"/>
    <property type="evidence" value="ECO:0007669"/>
    <property type="project" value="UniProtKB-KW"/>
</dbReference>
<dbReference type="Gene3D" id="3.30.40.10">
    <property type="entry name" value="Zinc/RING finger domain, C3HC4 (zinc finger)"/>
    <property type="match status" value="1"/>
</dbReference>
<keyword evidence="5" id="KW-0833">Ubl conjugation pathway</keyword>
<keyword evidence="4" id="KW-0863">Zinc-finger</keyword>
<sequence>MSLEPSSSASAAEVGAGYWAAREEAVVRLEAMAAAAASDHELSGSSFRATARYRKTRNFIQLPCNHSFCVKCMESYCGIHVKEGSVTRLACPDTSCRAPLPPPVLRRLLAEEGYARWESLALRRTLDTMPDVAYCPRCNAACVAAGDDAQCPAYFCGATSGTPASPRYATHAVRPRGMLRTRCRGHST</sequence>
<dbReference type="InterPro" id="IPR017907">
    <property type="entry name" value="Znf_RING_CS"/>
</dbReference>
<evidence type="ECO:0000259" key="7">
    <source>
        <dbReference type="PROSITE" id="PS51873"/>
    </source>
</evidence>
<reference evidence="8" key="1">
    <citation type="journal article" date="2012" name="Nat. Biotechnol.">
        <title>Reference genome sequence of the model plant Setaria.</title>
        <authorList>
            <person name="Bennetzen J.L."/>
            <person name="Schmutz J."/>
            <person name="Wang H."/>
            <person name="Percifield R."/>
            <person name="Hawkins J."/>
            <person name="Pontaroli A.C."/>
            <person name="Estep M."/>
            <person name="Feng L."/>
            <person name="Vaughn J.N."/>
            <person name="Grimwood J."/>
            <person name="Jenkins J."/>
            <person name="Barry K."/>
            <person name="Lindquist E."/>
            <person name="Hellsten U."/>
            <person name="Deshpande S."/>
            <person name="Wang X."/>
            <person name="Wu X."/>
            <person name="Mitros T."/>
            <person name="Triplett J."/>
            <person name="Yang X."/>
            <person name="Ye C.Y."/>
            <person name="Mauro-Herrera M."/>
            <person name="Wang L."/>
            <person name="Li P."/>
            <person name="Sharma M."/>
            <person name="Sharma R."/>
            <person name="Ronald P.C."/>
            <person name="Panaud O."/>
            <person name="Kellogg E.A."/>
            <person name="Brutnell T.P."/>
            <person name="Doust A.N."/>
            <person name="Tuskan G.A."/>
            <person name="Rokhsar D."/>
            <person name="Devos K.M."/>
        </authorList>
    </citation>
    <scope>NUCLEOTIDE SEQUENCE [LARGE SCALE GENOMIC DNA]</scope>
    <source>
        <strain evidence="8">Yugu1</strain>
    </source>
</reference>
<gene>
    <name evidence="8" type="ORF">SETIT_1G281000v2</name>
</gene>
<dbReference type="PROSITE" id="PS51873">
    <property type="entry name" value="TRIAD"/>
    <property type="match status" value="1"/>
</dbReference>
<dbReference type="GO" id="GO:0016567">
    <property type="term" value="P:protein ubiquitination"/>
    <property type="evidence" value="ECO:0007669"/>
    <property type="project" value="InterPro"/>
</dbReference>
<evidence type="ECO:0000256" key="2">
    <source>
        <dbReference type="ARBA" id="ARBA00022723"/>
    </source>
</evidence>
<evidence type="ECO:0000313" key="8">
    <source>
        <dbReference type="EMBL" id="RCV07877.1"/>
    </source>
</evidence>
<proteinExistence type="predicted"/>
<evidence type="ECO:0000256" key="6">
    <source>
        <dbReference type="ARBA" id="ARBA00022833"/>
    </source>
</evidence>
<keyword evidence="6" id="KW-0862">Zinc</keyword>
<dbReference type="EMBL" id="CM003528">
    <property type="protein sequence ID" value="RCV07877.1"/>
    <property type="molecule type" value="Genomic_DNA"/>
</dbReference>
<evidence type="ECO:0000256" key="5">
    <source>
        <dbReference type="ARBA" id="ARBA00022786"/>
    </source>
</evidence>
<dbReference type="OrthoDB" id="1431934at2759"/>
<accession>A0A368PQ19</accession>
<reference evidence="8" key="2">
    <citation type="submission" date="2015-07" db="EMBL/GenBank/DDBJ databases">
        <authorList>
            <person name="Noorani M."/>
        </authorList>
    </citation>
    <scope>NUCLEOTIDE SEQUENCE</scope>
    <source>
        <strain evidence="8">Yugu1</strain>
    </source>
</reference>
<dbReference type="GO" id="GO:0004842">
    <property type="term" value="F:ubiquitin-protein transferase activity"/>
    <property type="evidence" value="ECO:0007669"/>
    <property type="project" value="InterPro"/>
</dbReference>
<keyword evidence="1" id="KW-0808">Transferase</keyword>
<evidence type="ECO:0000256" key="4">
    <source>
        <dbReference type="ARBA" id="ARBA00022771"/>
    </source>
</evidence>
<dbReference type="PANTHER" id="PTHR11685">
    <property type="entry name" value="RBR FAMILY RING FINGER AND IBR DOMAIN-CONTAINING"/>
    <property type="match status" value="1"/>
</dbReference>
<dbReference type="InterPro" id="IPR031127">
    <property type="entry name" value="E3_UB_ligase_RBR"/>
</dbReference>
<organism evidence="8">
    <name type="scientific">Setaria italica</name>
    <name type="common">Foxtail millet</name>
    <name type="synonym">Panicum italicum</name>
    <dbReference type="NCBI Taxonomy" id="4555"/>
    <lineage>
        <taxon>Eukaryota</taxon>
        <taxon>Viridiplantae</taxon>
        <taxon>Streptophyta</taxon>
        <taxon>Embryophyta</taxon>
        <taxon>Tracheophyta</taxon>
        <taxon>Spermatophyta</taxon>
        <taxon>Magnoliopsida</taxon>
        <taxon>Liliopsida</taxon>
        <taxon>Poales</taxon>
        <taxon>Poaceae</taxon>
        <taxon>PACMAD clade</taxon>
        <taxon>Panicoideae</taxon>
        <taxon>Panicodae</taxon>
        <taxon>Paniceae</taxon>
        <taxon>Cenchrinae</taxon>
        <taxon>Setaria</taxon>
    </lineage>
</organism>
<protein>
    <recommendedName>
        <fullName evidence="7">RING-type domain-containing protein</fullName>
    </recommendedName>
</protein>